<evidence type="ECO:0000256" key="1">
    <source>
        <dbReference type="ARBA" id="ARBA00001971"/>
    </source>
</evidence>
<evidence type="ECO:0000256" key="10">
    <source>
        <dbReference type="ARBA" id="ARBA00023004"/>
    </source>
</evidence>
<evidence type="ECO:0000256" key="2">
    <source>
        <dbReference type="ARBA" id="ARBA00004370"/>
    </source>
</evidence>
<evidence type="ECO:0000313" key="16">
    <source>
        <dbReference type="Proteomes" id="UP000297245"/>
    </source>
</evidence>
<keyword evidence="9 14" id="KW-0560">Oxidoreductase</keyword>
<keyword evidence="8" id="KW-1133">Transmembrane helix</keyword>
<evidence type="ECO:0000256" key="13">
    <source>
        <dbReference type="PIRSR" id="PIRSR602403-1"/>
    </source>
</evidence>
<sequence length="483" mass="54367">KWQAEFGAVYRYKACIGDHRIVIADPRAIDYVHKNARSFPRSTKFREFTRLFISNGVSWAEGDDHRRQRSVLNPPFSPSHIRDLFPKFLDKARELVDKWQGMVKATPEANGKEIEVTNWMQRATLDVIGIAAFGVEFNTLHDQHSEIALIFEGFIGELLTQRSIVTTGQPLMQYFPTFLIKYLSYLPLQGIRNLADFNRIVNAVAVDAVASARAALENGDRGGKEILSQIVRECYNGEKPKLSPSEMYAQFGTFLLAGEDTTANALAWALVELCSNQEFQTRMREEIKQTYAAAHEQGRPDLDASDLDKMTFAQAFMKESLRYHASLPLAPREADVDDVIPLSTPVAGRNGEVINEINVSKGQGIIINIEGYNRLESVWGEDSHVFRPERWLEGKPTKGDVEPASGVYGNLLTFGGGPHSCIGQVFEWRFALQEMQVFLVEMVRNFRFCFPEGVRIKREMTLGSVPVVEGDSSKGQRLPLIIT</sequence>
<dbReference type="PRINTS" id="PR00385">
    <property type="entry name" value="P450"/>
</dbReference>
<keyword evidence="5 13" id="KW-0349">Heme</keyword>
<keyword evidence="7 13" id="KW-0479">Metal-binding</keyword>
<keyword evidence="6" id="KW-0812">Transmembrane</keyword>
<dbReference type="PROSITE" id="PS00086">
    <property type="entry name" value="CYTOCHROME_P450"/>
    <property type="match status" value="1"/>
</dbReference>
<feature type="binding site" description="axial binding residue" evidence="13">
    <location>
        <position position="421"/>
    </location>
    <ligand>
        <name>heme</name>
        <dbReference type="ChEBI" id="CHEBI:30413"/>
    </ligand>
    <ligandPart>
        <name>Fe</name>
        <dbReference type="ChEBI" id="CHEBI:18248"/>
    </ligandPart>
</feature>
<dbReference type="GO" id="GO:0020037">
    <property type="term" value="F:heme binding"/>
    <property type="evidence" value="ECO:0007669"/>
    <property type="project" value="InterPro"/>
</dbReference>
<comment type="cofactor">
    <cofactor evidence="1 13">
        <name>heme</name>
        <dbReference type="ChEBI" id="CHEBI:30413"/>
    </cofactor>
</comment>
<dbReference type="PANTHER" id="PTHR24305:SF166">
    <property type="entry name" value="CYTOCHROME P450 12A4, MITOCHONDRIAL-RELATED"/>
    <property type="match status" value="1"/>
</dbReference>
<dbReference type="AlphaFoldDB" id="A0A4S8MRR8"/>
<dbReference type="InterPro" id="IPR002403">
    <property type="entry name" value="Cyt_P450_E_grp-IV"/>
</dbReference>
<dbReference type="InterPro" id="IPR017972">
    <property type="entry name" value="Cyt_P450_CS"/>
</dbReference>
<dbReference type="Proteomes" id="UP000297245">
    <property type="component" value="Unassembled WGS sequence"/>
</dbReference>
<accession>A0A4S8MRR8</accession>
<evidence type="ECO:0000256" key="12">
    <source>
        <dbReference type="ARBA" id="ARBA00023136"/>
    </source>
</evidence>
<evidence type="ECO:0000256" key="4">
    <source>
        <dbReference type="ARBA" id="ARBA00010617"/>
    </source>
</evidence>
<gene>
    <name evidence="15" type="ORF">K435DRAFT_557856</name>
</gene>
<comment type="pathway">
    <text evidence="3">Secondary metabolite biosynthesis; terpenoid biosynthesis.</text>
</comment>
<organism evidence="15 16">
    <name type="scientific">Dendrothele bispora (strain CBS 962.96)</name>
    <dbReference type="NCBI Taxonomy" id="1314807"/>
    <lineage>
        <taxon>Eukaryota</taxon>
        <taxon>Fungi</taxon>
        <taxon>Dikarya</taxon>
        <taxon>Basidiomycota</taxon>
        <taxon>Agaricomycotina</taxon>
        <taxon>Agaricomycetes</taxon>
        <taxon>Agaricomycetidae</taxon>
        <taxon>Agaricales</taxon>
        <taxon>Agaricales incertae sedis</taxon>
        <taxon>Dendrothele</taxon>
    </lineage>
</organism>
<evidence type="ECO:0000256" key="9">
    <source>
        <dbReference type="ARBA" id="ARBA00023002"/>
    </source>
</evidence>
<dbReference type="SUPFAM" id="SSF48264">
    <property type="entry name" value="Cytochrome P450"/>
    <property type="match status" value="1"/>
</dbReference>
<evidence type="ECO:0000256" key="14">
    <source>
        <dbReference type="RuleBase" id="RU000461"/>
    </source>
</evidence>
<dbReference type="InterPro" id="IPR050121">
    <property type="entry name" value="Cytochrome_P450_monoxygenase"/>
</dbReference>
<dbReference type="Gene3D" id="1.10.630.10">
    <property type="entry name" value="Cytochrome P450"/>
    <property type="match status" value="1"/>
</dbReference>
<dbReference type="GO" id="GO:0016020">
    <property type="term" value="C:membrane"/>
    <property type="evidence" value="ECO:0007669"/>
    <property type="project" value="UniProtKB-SubCell"/>
</dbReference>
<evidence type="ECO:0000313" key="15">
    <source>
        <dbReference type="EMBL" id="THV05797.1"/>
    </source>
</evidence>
<evidence type="ECO:0000256" key="8">
    <source>
        <dbReference type="ARBA" id="ARBA00022989"/>
    </source>
</evidence>
<dbReference type="GO" id="GO:0005506">
    <property type="term" value="F:iron ion binding"/>
    <property type="evidence" value="ECO:0007669"/>
    <property type="project" value="InterPro"/>
</dbReference>
<evidence type="ECO:0000256" key="5">
    <source>
        <dbReference type="ARBA" id="ARBA00022617"/>
    </source>
</evidence>
<dbReference type="InterPro" id="IPR036396">
    <property type="entry name" value="Cyt_P450_sf"/>
</dbReference>
<protein>
    <submittedName>
        <fullName evidence="15">Cytochrome P450</fullName>
    </submittedName>
</protein>
<keyword evidence="16" id="KW-1185">Reference proteome</keyword>
<dbReference type="PANTHER" id="PTHR24305">
    <property type="entry name" value="CYTOCHROME P450"/>
    <property type="match status" value="1"/>
</dbReference>
<keyword evidence="11 14" id="KW-0503">Monooxygenase</keyword>
<dbReference type="InterPro" id="IPR001128">
    <property type="entry name" value="Cyt_P450"/>
</dbReference>
<dbReference type="Pfam" id="PF00067">
    <property type="entry name" value="p450"/>
    <property type="match status" value="1"/>
</dbReference>
<evidence type="ECO:0000256" key="6">
    <source>
        <dbReference type="ARBA" id="ARBA00022692"/>
    </source>
</evidence>
<feature type="non-terminal residue" evidence="15">
    <location>
        <position position="1"/>
    </location>
</feature>
<proteinExistence type="inferred from homology"/>
<comment type="subcellular location">
    <subcellularLocation>
        <location evidence="2">Membrane</location>
    </subcellularLocation>
</comment>
<dbReference type="EMBL" id="ML179046">
    <property type="protein sequence ID" value="THV05797.1"/>
    <property type="molecule type" value="Genomic_DNA"/>
</dbReference>
<keyword evidence="10 13" id="KW-0408">Iron</keyword>
<name>A0A4S8MRR8_DENBC</name>
<reference evidence="15 16" key="1">
    <citation type="journal article" date="2019" name="Nat. Ecol. Evol.">
        <title>Megaphylogeny resolves global patterns of mushroom evolution.</title>
        <authorList>
            <person name="Varga T."/>
            <person name="Krizsan K."/>
            <person name="Foldi C."/>
            <person name="Dima B."/>
            <person name="Sanchez-Garcia M."/>
            <person name="Sanchez-Ramirez S."/>
            <person name="Szollosi G.J."/>
            <person name="Szarkandi J.G."/>
            <person name="Papp V."/>
            <person name="Albert L."/>
            <person name="Andreopoulos W."/>
            <person name="Angelini C."/>
            <person name="Antonin V."/>
            <person name="Barry K.W."/>
            <person name="Bougher N.L."/>
            <person name="Buchanan P."/>
            <person name="Buyck B."/>
            <person name="Bense V."/>
            <person name="Catcheside P."/>
            <person name="Chovatia M."/>
            <person name="Cooper J."/>
            <person name="Damon W."/>
            <person name="Desjardin D."/>
            <person name="Finy P."/>
            <person name="Geml J."/>
            <person name="Haridas S."/>
            <person name="Hughes K."/>
            <person name="Justo A."/>
            <person name="Karasinski D."/>
            <person name="Kautmanova I."/>
            <person name="Kiss B."/>
            <person name="Kocsube S."/>
            <person name="Kotiranta H."/>
            <person name="LaButti K.M."/>
            <person name="Lechner B.E."/>
            <person name="Liimatainen K."/>
            <person name="Lipzen A."/>
            <person name="Lukacs Z."/>
            <person name="Mihaltcheva S."/>
            <person name="Morgado L.N."/>
            <person name="Niskanen T."/>
            <person name="Noordeloos M.E."/>
            <person name="Ohm R.A."/>
            <person name="Ortiz-Santana B."/>
            <person name="Ovrebo C."/>
            <person name="Racz N."/>
            <person name="Riley R."/>
            <person name="Savchenko A."/>
            <person name="Shiryaev A."/>
            <person name="Soop K."/>
            <person name="Spirin V."/>
            <person name="Szebenyi C."/>
            <person name="Tomsovsky M."/>
            <person name="Tulloss R.E."/>
            <person name="Uehling J."/>
            <person name="Grigoriev I.V."/>
            <person name="Vagvolgyi C."/>
            <person name="Papp T."/>
            <person name="Martin F.M."/>
            <person name="Miettinen O."/>
            <person name="Hibbett D.S."/>
            <person name="Nagy L.G."/>
        </authorList>
    </citation>
    <scope>NUCLEOTIDE SEQUENCE [LARGE SCALE GENOMIC DNA]</scope>
    <source>
        <strain evidence="15 16">CBS 962.96</strain>
    </source>
</reference>
<dbReference type="PRINTS" id="PR00465">
    <property type="entry name" value="EP450IV"/>
</dbReference>
<dbReference type="GO" id="GO:0016705">
    <property type="term" value="F:oxidoreductase activity, acting on paired donors, with incorporation or reduction of molecular oxygen"/>
    <property type="evidence" value="ECO:0007669"/>
    <property type="project" value="InterPro"/>
</dbReference>
<comment type="similarity">
    <text evidence="4 14">Belongs to the cytochrome P450 family.</text>
</comment>
<dbReference type="OrthoDB" id="1470350at2759"/>
<dbReference type="GO" id="GO:0004497">
    <property type="term" value="F:monooxygenase activity"/>
    <property type="evidence" value="ECO:0007669"/>
    <property type="project" value="UniProtKB-KW"/>
</dbReference>
<evidence type="ECO:0000256" key="7">
    <source>
        <dbReference type="ARBA" id="ARBA00022723"/>
    </source>
</evidence>
<keyword evidence="12" id="KW-0472">Membrane</keyword>
<evidence type="ECO:0000256" key="3">
    <source>
        <dbReference type="ARBA" id="ARBA00004721"/>
    </source>
</evidence>
<evidence type="ECO:0000256" key="11">
    <source>
        <dbReference type="ARBA" id="ARBA00023033"/>
    </source>
</evidence>
<feature type="non-terminal residue" evidence="15">
    <location>
        <position position="483"/>
    </location>
</feature>